<reference evidence="1 2" key="1">
    <citation type="submission" date="2008-07" db="EMBL/GenBank/DDBJ databases">
        <authorList>
            <person name="El-Sayed N."/>
            <person name="Caler E."/>
            <person name="Inman J."/>
            <person name="Amedeo P."/>
            <person name="Hass B."/>
            <person name="Wortman J."/>
        </authorList>
    </citation>
    <scope>NUCLEOTIDE SEQUENCE [LARGE SCALE GENOMIC DNA]</scope>
    <source>
        <strain evidence="2">ATCC 50983 / TXsc</strain>
    </source>
</reference>
<dbReference type="RefSeq" id="XP_002767762.1">
    <property type="nucleotide sequence ID" value="XM_002767716.1"/>
</dbReference>
<organism evidence="2">
    <name type="scientific">Perkinsus marinus (strain ATCC 50983 / TXsc)</name>
    <dbReference type="NCBI Taxonomy" id="423536"/>
    <lineage>
        <taxon>Eukaryota</taxon>
        <taxon>Sar</taxon>
        <taxon>Alveolata</taxon>
        <taxon>Perkinsozoa</taxon>
        <taxon>Perkinsea</taxon>
        <taxon>Perkinsida</taxon>
        <taxon>Perkinsidae</taxon>
        <taxon>Perkinsus</taxon>
    </lineage>
</organism>
<sequence>MGKIRKVPARASLMKLASAIDWLQRGPQNNDTTVAIRRMCCELHWREFCQTPWTIAKKQSTIQQTLRFARFNRYRDFLDDFKHLQLVQHGRIFPVAKS</sequence>
<dbReference type="InParanoid" id="C5LS08"/>
<keyword evidence="2" id="KW-1185">Reference proteome</keyword>
<dbReference type="EMBL" id="GG685006">
    <property type="protein sequence ID" value="EER00480.1"/>
    <property type="molecule type" value="Genomic_DNA"/>
</dbReference>
<dbReference type="AlphaFoldDB" id="C5LS08"/>
<evidence type="ECO:0000313" key="1">
    <source>
        <dbReference type="EMBL" id="EER00480.1"/>
    </source>
</evidence>
<name>C5LS08_PERM5</name>
<accession>C5LS08</accession>
<dbReference type="Proteomes" id="UP000007800">
    <property type="component" value="Unassembled WGS sequence"/>
</dbReference>
<evidence type="ECO:0000313" key="2">
    <source>
        <dbReference type="Proteomes" id="UP000007800"/>
    </source>
</evidence>
<dbReference type="GeneID" id="9043554"/>
<protein>
    <submittedName>
        <fullName evidence="1">Uncharacterized protein</fullName>
    </submittedName>
</protein>
<gene>
    <name evidence="1" type="ORF">Pmar_PMAR018363</name>
</gene>
<proteinExistence type="predicted"/>